<accession>F7TA96</accession>
<dbReference type="HOGENOM" id="CLU_1590994_0_0_4"/>
<organism evidence="1 2">
    <name type="scientific">Achromobacter insuavis AXX-A</name>
    <dbReference type="NCBI Taxonomy" id="1003200"/>
    <lineage>
        <taxon>Bacteria</taxon>
        <taxon>Pseudomonadati</taxon>
        <taxon>Pseudomonadota</taxon>
        <taxon>Betaproteobacteria</taxon>
        <taxon>Burkholderiales</taxon>
        <taxon>Alcaligenaceae</taxon>
        <taxon>Achromobacter</taxon>
    </lineage>
</organism>
<dbReference type="EMBL" id="AFRQ01000138">
    <property type="protein sequence ID" value="EGP42771.1"/>
    <property type="molecule type" value="Genomic_DNA"/>
</dbReference>
<reference evidence="1 2" key="1">
    <citation type="submission" date="2011-06" db="EMBL/GenBank/DDBJ databases">
        <authorList>
            <person name="Bador J."/>
            <person name="Amoureux L."/>
            <person name="Neuwirth C."/>
        </authorList>
    </citation>
    <scope>NUCLEOTIDE SEQUENCE [LARGE SCALE GENOMIC DNA]</scope>
    <source>
        <strain evidence="1 2">AXX-A</strain>
    </source>
</reference>
<gene>
    <name evidence="1" type="ORF">AXXA_29480</name>
</gene>
<dbReference type="Proteomes" id="UP000004853">
    <property type="component" value="Unassembled WGS sequence"/>
</dbReference>
<comment type="caution">
    <text evidence="1">The sequence shown here is derived from an EMBL/GenBank/DDBJ whole genome shotgun (WGS) entry which is preliminary data.</text>
</comment>
<name>F7TA96_9BURK</name>
<evidence type="ECO:0000313" key="2">
    <source>
        <dbReference type="Proteomes" id="UP000004853"/>
    </source>
</evidence>
<protein>
    <submittedName>
        <fullName evidence="1">Uncharacterized protein</fullName>
    </submittedName>
</protein>
<sequence length="167" mass="18886">MADYFSQATNAGGQGYRLHPMVNKSVLELYRRKSEVAKMHIMVDKVSQADIDRFKGTKIEEMMKACVESNAKRFEATFSVEIGSKDQSLLGRLVGPISGRIRKRKNAGDKLLLEAREDAADRLHPIDLLAATESRSFSEAKVIRTRGKRYEATSMFTLLEVAMRDWV</sequence>
<dbReference type="AlphaFoldDB" id="F7TA96"/>
<proteinExistence type="predicted"/>
<evidence type="ECO:0000313" key="1">
    <source>
        <dbReference type="EMBL" id="EGP42771.1"/>
    </source>
</evidence>